<dbReference type="Proteomes" id="UP000005225">
    <property type="component" value="Unassembled WGS sequence"/>
</dbReference>
<dbReference type="EMBL" id="AAQR03048180">
    <property type="status" value="NOT_ANNOTATED_CDS"/>
    <property type="molecule type" value="Genomic_DNA"/>
</dbReference>
<dbReference type="EMBL" id="AAQR03048181">
    <property type="status" value="NOT_ANNOTATED_CDS"/>
    <property type="molecule type" value="Genomic_DNA"/>
</dbReference>
<proteinExistence type="predicted"/>
<evidence type="ECO:0000313" key="1">
    <source>
        <dbReference type="Ensembl" id="ENSOGAP00000016200.1"/>
    </source>
</evidence>
<dbReference type="Ensembl" id="ENSOGAT00000029369.1">
    <property type="protein sequence ID" value="ENSOGAP00000016200.1"/>
    <property type="gene ID" value="ENSOGAG00000024515.1"/>
</dbReference>
<reference evidence="2" key="1">
    <citation type="submission" date="2011-03" db="EMBL/GenBank/DDBJ databases">
        <title>Version 3 of the genome sequence of Otolemur garnettii (Bushbaby).</title>
        <authorList>
            <consortium name="The Broad Institute Genome Sequencing Platform"/>
            <person name="Di Palma F."/>
            <person name="Johnson J."/>
            <person name="Lander E.S."/>
            <person name="Lindblad-Toh K."/>
            <person name="Jaffe D.B."/>
            <person name="Gnerre S."/>
            <person name="MacCallum I."/>
            <person name="Przybylski D."/>
            <person name="Ribeiro F.J."/>
            <person name="Burton J.N."/>
            <person name="Walker B.J."/>
            <person name="Sharpe T."/>
            <person name="Hall G."/>
        </authorList>
    </citation>
    <scope>NUCLEOTIDE SEQUENCE [LARGE SCALE GENOMIC DNA]</scope>
</reference>
<dbReference type="HOGENOM" id="CLU_2746732_0_0_1"/>
<sequence length="71" mass="8231">NGSLALAWTKQTFIFHIDLSTCITLFSLSPWNINMNQSINLLRGSHISSYRVYLYRHNQKTSVLNNFSIIK</sequence>
<name>H0XJB0_OTOGA</name>
<dbReference type="InParanoid" id="H0XJB0"/>
<dbReference type="AlphaFoldDB" id="H0XJB0"/>
<accession>H0XJB0</accession>
<protein>
    <submittedName>
        <fullName evidence="1">Uncharacterized protein</fullName>
    </submittedName>
</protein>
<keyword evidence="2" id="KW-1185">Reference proteome</keyword>
<reference evidence="1" key="3">
    <citation type="submission" date="2025-09" db="UniProtKB">
        <authorList>
            <consortium name="Ensembl"/>
        </authorList>
    </citation>
    <scope>IDENTIFICATION</scope>
</reference>
<organism evidence="1 2">
    <name type="scientific">Otolemur garnettii</name>
    <name type="common">Small-eared galago</name>
    <name type="synonym">Garnett's greater bushbaby</name>
    <dbReference type="NCBI Taxonomy" id="30611"/>
    <lineage>
        <taxon>Eukaryota</taxon>
        <taxon>Metazoa</taxon>
        <taxon>Chordata</taxon>
        <taxon>Craniata</taxon>
        <taxon>Vertebrata</taxon>
        <taxon>Euteleostomi</taxon>
        <taxon>Mammalia</taxon>
        <taxon>Eutheria</taxon>
        <taxon>Euarchontoglires</taxon>
        <taxon>Primates</taxon>
        <taxon>Strepsirrhini</taxon>
        <taxon>Lorisiformes</taxon>
        <taxon>Galagidae</taxon>
        <taxon>Otolemur</taxon>
    </lineage>
</organism>
<reference evidence="1" key="2">
    <citation type="submission" date="2025-08" db="UniProtKB">
        <authorList>
            <consortium name="Ensembl"/>
        </authorList>
    </citation>
    <scope>IDENTIFICATION</scope>
</reference>
<evidence type="ECO:0000313" key="2">
    <source>
        <dbReference type="Proteomes" id="UP000005225"/>
    </source>
</evidence>